<dbReference type="Proteomes" id="UP000314011">
    <property type="component" value="Unassembled WGS sequence"/>
</dbReference>
<sequence>MKSTMFAAMLMACAGSATAQAEENWPDYPAGFRALQPGEVTLLDHAPDDSRRWIVFELSPAPGSVALVSVSRSSAGGNMAVAFGTSAGTTSQERAGLDGIYMQAPAPDDGETRICVAPRDEDLLLAEFYSTDNAVGEWSVSYTSVAPGDPRCGAALLS</sequence>
<evidence type="ECO:0008006" key="4">
    <source>
        <dbReference type="Google" id="ProtNLM"/>
    </source>
</evidence>
<keyword evidence="3" id="KW-1185">Reference proteome</keyword>
<name>A0A5C5G820_9RHOB</name>
<accession>A0A5C5G820</accession>
<dbReference type="OrthoDB" id="9948837at2"/>
<dbReference type="EMBL" id="VFFF01000003">
    <property type="protein sequence ID" value="TNY30864.1"/>
    <property type="molecule type" value="Genomic_DNA"/>
</dbReference>
<protein>
    <recommendedName>
        <fullName evidence="4">DOMON domain-containing protein</fullName>
    </recommendedName>
</protein>
<evidence type="ECO:0000313" key="2">
    <source>
        <dbReference type="EMBL" id="TNY30864.1"/>
    </source>
</evidence>
<gene>
    <name evidence="2" type="ORF">FHY64_17295</name>
</gene>
<feature type="chain" id="PRO_5022741689" description="DOMON domain-containing protein" evidence="1">
    <location>
        <begin position="22"/>
        <end position="158"/>
    </location>
</feature>
<proteinExistence type="predicted"/>
<evidence type="ECO:0000256" key="1">
    <source>
        <dbReference type="SAM" id="SignalP"/>
    </source>
</evidence>
<evidence type="ECO:0000313" key="3">
    <source>
        <dbReference type="Proteomes" id="UP000314011"/>
    </source>
</evidence>
<feature type="signal peptide" evidence="1">
    <location>
        <begin position="1"/>
        <end position="21"/>
    </location>
</feature>
<keyword evidence="1" id="KW-0732">Signal</keyword>
<reference evidence="2 3" key="1">
    <citation type="submission" date="2019-06" db="EMBL/GenBank/DDBJ databases">
        <title>Genome of new Rhodobacteraceae sp. SM1903.</title>
        <authorList>
            <person name="Ren X."/>
        </authorList>
    </citation>
    <scope>NUCLEOTIDE SEQUENCE [LARGE SCALE GENOMIC DNA]</scope>
    <source>
        <strain evidence="2 3">SM1903</strain>
    </source>
</reference>
<organism evidence="2 3">
    <name type="scientific">Pelagovum pacificum</name>
    <dbReference type="NCBI Taxonomy" id="2588711"/>
    <lineage>
        <taxon>Bacteria</taxon>
        <taxon>Pseudomonadati</taxon>
        <taxon>Pseudomonadota</taxon>
        <taxon>Alphaproteobacteria</taxon>
        <taxon>Rhodobacterales</taxon>
        <taxon>Paracoccaceae</taxon>
        <taxon>Pelagovum</taxon>
    </lineage>
</organism>
<dbReference type="AlphaFoldDB" id="A0A5C5G820"/>
<dbReference type="RefSeq" id="WP_140197129.1">
    <property type="nucleotide sequence ID" value="NZ_CP065915.1"/>
</dbReference>
<comment type="caution">
    <text evidence="2">The sequence shown here is derived from an EMBL/GenBank/DDBJ whole genome shotgun (WGS) entry which is preliminary data.</text>
</comment>